<dbReference type="InterPro" id="IPR017900">
    <property type="entry name" value="4Fe4S_Fe_S_CS"/>
</dbReference>
<keyword evidence="5" id="KW-0560">Oxidoreductase</keyword>
<dbReference type="InterPro" id="IPR016169">
    <property type="entry name" value="FAD-bd_PCMH_sub2"/>
</dbReference>
<evidence type="ECO:0000259" key="9">
    <source>
        <dbReference type="PROSITE" id="PS51379"/>
    </source>
</evidence>
<feature type="domain" description="FAD-binding PCMH-type" evidence="10">
    <location>
        <begin position="63"/>
        <end position="281"/>
    </location>
</feature>
<keyword evidence="4" id="KW-0274">FAD</keyword>
<keyword evidence="7" id="KW-0411">Iron-sulfur</keyword>
<keyword evidence="12" id="KW-1185">Reference proteome</keyword>
<dbReference type="InterPro" id="IPR004113">
    <property type="entry name" value="FAD-bd_oxidored_4_C"/>
</dbReference>
<dbReference type="InterPro" id="IPR016171">
    <property type="entry name" value="Vanillyl_alc_oxidase_C-sub2"/>
</dbReference>
<dbReference type="GO" id="GO:0008720">
    <property type="term" value="F:D-lactate dehydrogenase (NAD+) activity"/>
    <property type="evidence" value="ECO:0007669"/>
    <property type="project" value="TreeGrafter"/>
</dbReference>
<evidence type="ECO:0000259" key="10">
    <source>
        <dbReference type="PROSITE" id="PS51387"/>
    </source>
</evidence>
<dbReference type="SUPFAM" id="SSF46548">
    <property type="entry name" value="alpha-helical ferredoxin"/>
    <property type="match status" value="1"/>
</dbReference>
<evidence type="ECO:0000256" key="8">
    <source>
        <dbReference type="SAM" id="MobiDB-lite"/>
    </source>
</evidence>
<name>A0A1H1Y1L2_9ACTN</name>
<dbReference type="InterPro" id="IPR017896">
    <property type="entry name" value="4Fe4S_Fe-S-bd"/>
</dbReference>
<accession>A0A1H1Y1L2</accession>
<dbReference type="AlphaFoldDB" id="A0A1H1Y1L2"/>
<protein>
    <submittedName>
        <fullName evidence="11">FAD/FMN-containing dehydrogenase</fullName>
    </submittedName>
</protein>
<evidence type="ECO:0000256" key="6">
    <source>
        <dbReference type="ARBA" id="ARBA00023004"/>
    </source>
</evidence>
<evidence type="ECO:0000313" key="11">
    <source>
        <dbReference type="EMBL" id="SDT15321.1"/>
    </source>
</evidence>
<organism evidence="11 12">
    <name type="scientific">Microlunatus soli</name>
    <dbReference type="NCBI Taxonomy" id="630515"/>
    <lineage>
        <taxon>Bacteria</taxon>
        <taxon>Bacillati</taxon>
        <taxon>Actinomycetota</taxon>
        <taxon>Actinomycetes</taxon>
        <taxon>Propionibacteriales</taxon>
        <taxon>Propionibacteriaceae</taxon>
        <taxon>Microlunatus</taxon>
    </lineage>
</organism>
<dbReference type="Proteomes" id="UP000199103">
    <property type="component" value="Chromosome I"/>
</dbReference>
<keyword evidence="2" id="KW-0285">Flavoprotein</keyword>
<dbReference type="PANTHER" id="PTHR11748:SF119">
    <property type="entry name" value="D-2-HYDROXYGLUTARATE DEHYDROGENASE"/>
    <property type="match status" value="1"/>
</dbReference>
<comment type="cofactor">
    <cofactor evidence="1">
        <name>FAD</name>
        <dbReference type="ChEBI" id="CHEBI:57692"/>
    </cofactor>
</comment>
<feature type="region of interest" description="Disordered" evidence="8">
    <location>
        <begin position="1"/>
        <end position="24"/>
    </location>
</feature>
<keyword evidence="3" id="KW-0479">Metal-binding</keyword>
<dbReference type="Gene3D" id="1.10.45.10">
    <property type="entry name" value="Vanillyl-alcohol Oxidase, Chain A, domain 4"/>
    <property type="match status" value="1"/>
</dbReference>
<dbReference type="GO" id="GO:1903457">
    <property type="term" value="P:lactate catabolic process"/>
    <property type="evidence" value="ECO:0007669"/>
    <property type="project" value="TreeGrafter"/>
</dbReference>
<dbReference type="Pfam" id="PF02913">
    <property type="entry name" value="FAD-oxidase_C"/>
    <property type="match status" value="1"/>
</dbReference>
<keyword evidence="6" id="KW-0408">Iron</keyword>
<evidence type="ECO:0000313" key="12">
    <source>
        <dbReference type="Proteomes" id="UP000199103"/>
    </source>
</evidence>
<dbReference type="PANTHER" id="PTHR11748">
    <property type="entry name" value="D-LACTATE DEHYDROGENASE"/>
    <property type="match status" value="1"/>
</dbReference>
<evidence type="ECO:0000256" key="1">
    <source>
        <dbReference type="ARBA" id="ARBA00001974"/>
    </source>
</evidence>
<dbReference type="EMBL" id="LT629772">
    <property type="protein sequence ID" value="SDT15321.1"/>
    <property type="molecule type" value="Genomic_DNA"/>
</dbReference>
<evidence type="ECO:0000256" key="7">
    <source>
        <dbReference type="ARBA" id="ARBA00023014"/>
    </source>
</evidence>
<dbReference type="OrthoDB" id="9770306at2"/>
<evidence type="ECO:0000256" key="4">
    <source>
        <dbReference type="ARBA" id="ARBA00022827"/>
    </source>
</evidence>
<evidence type="ECO:0000256" key="3">
    <source>
        <dbReference type="ARBA" id="ARBA00022723"/>
    </source>
</evidence>
<proteinExistence type="predicted"/>
<dbReference type="SUPFAM" id="SSF56176">
    <property type="entry name" value="FAD-binding/transporter-associated domain-like"/>
    <property type="match status" value="1"/>
</dbReference>
<dbReference type="GO" id="GO:0071949">
    <property type="term" value="F:FAD binding"/>
    <property type="evidence" value="ECO:0007669"/>
    <property type="project" value="InterPro"/>
</dbReference>
<dbReference type="Gene3D" id="3.30.70.2190">
    <property type="match status" value="1"/>
</dbReference>
<gene>
    <name evidence="11" type="ORF">SAMN04489812_4349</name>
</gene>
<dbReference type="GO" id="GO:0046872">
    <property type="term" value="F:metal ion binding"/>
    <property type="evidence" value="ECO:0007669"/>
    <property type="project" value="UniProtKB-KW"/>
</dbReference>
<dbReference type="InterPro" id="IPR006094">
    <property type="entry name" value="Oxid_FAD_bind_N"/>
</dbReference>
<dbReference type="GO" id="GO:0051536">
    <property type="term" value="F:iron-sulfur cluster binding"/>
    <property type="evidence" value="ECO:0007669"/>
    <property type="project" value="UniProtKB-KW"/>
</dbReference>
<dbReference type="InterPro" id="IPR036318">
    <property type="entry name" value="FAD-bd_PCMH-like_sf"/>
</dbReference>
<feature type="domain" description="4Fe-4S ferredoxin-type" evidence="9">
    <location>
        <begin position="613"/>
        <end position="643"/>
    </location>
</feature>
<dbReference type="Pfam" id="PF13183">
    <property type="entry name" value="Fer4_8"/>
    <property type="match status" value="1"/>
</dbReference>
<dbReference type="SUPFAM" id="SSF55103">
    <property type="entry name" value="FAD-linked oxidases, C-terminal domain"/>
    <property type="match status" value="1"/>
</dbReference>
<dbReference type="STRING" id="630515.SAMN04489812_4349"/>
<dbReference type="PROSITE" id="PS00198">
    <property type="entry name" value="4FE4S_FER_1"/>
    <property type="match status" value="1"/>
</dbReference>
<sequence>MTELRTTEPRTGQRSSALTAPEPNGIGSAAAEMLAAAQRRGLDDAVHADTLTRALYSSDASLYRIVPQLVARPRTADELVEIGLLAAEHGVPITSRGAGTSIAGNAVGAGIILNTSRHLNKIIDIDPEARTATVEPGIVHAALQREATKVGLRFGPDPSSHTRCTVGGMIGNNACGSRALGYGRTSDNLAELEVATLDGGRHTLRPDSSPADSPLFGSLERLVHDRLATIRTEFGTFGRQVSGYAMENLLPERGFDILKFFAGTEGTLGMITRATVRLVADAPSKIMIALGYPSMPEAADAVPAILPYRPTAAEGLDSRIVDVVRRQQGEGSVPALPRGAGWMLVELTGEDDQEVRSRAQRVLADSGCLDGFLVDDPAQAARLWKIREDGAGLAAVSLSRPAHAGWEDTAVPPEHLGSYLRRFDELMGEHGVEGLPYGHFGDGCVHIRIDFPLWEDDGAARYRRFVEEAADLVAGYGGSMSGEHGDGRHRSALLPKMYSPRAIELFGAVKQIFDPKNLLNPGVLVDPAPLDADLRIPQVRTRPLAMLEPHFTGEVHRCTGVGKCVASNPAGSGTGGVMCPSFQATGEEKDSTRGRSRVLEEMINGTLIDGGWSSPQVHDALDLCLSCKGCRRDCPTGIDMAAYKAEVLDRTYDGRLRPRAHYALGWLPRWGRLITRIPGLARLANLSLGLPGVGRLLKIIAGIDPRRSLPSFETAARQIRSRAAVAGPARSLQGLGSVTKHGPVIIWTDSLSSQFAGGPIASAITVLRSAGYQPYLLGRDACCGLTWITTGQLDGARRQLRHALDVLAPYAEAGIPIVGLEPSCLAVWRSDAPELLPDDHRVPTVAAQVSTLAELLTGTEGWQPPDLTDVELVVQPHCHHSSVIGWQTDAALLARTGAKITTVGGCCGLAGNFGMEQGHYEVSLKVAEHDLLPAVRQAGPDAIVLADGFSCRTQLAELSDRSAISLADLLAR</sequence>
<dbReference type="Gene3D" id="3.30.465.10">
    <property type="match status" value="1"/>
</dbReference>
<reference evidence="11 12" key="1">
    <citation type="submission" date="2016-10" db="EMBL/GenBank/DDBJ databases">
        <authorList>
            <person name="de Groot N.N."/>
        </authorList>
    </citation>
    <scope>NUCLEOTIDE SEQUENCE [LARGE SCALE GENOMIC DNA]</scope>
    <source>
        <strain evidence="11 12">DSM 21800</strain>
    </source>
</reference>
<dbReference type="InterPro" id="IPR016166">
    <property type="entry name" value="FAD-bd_PCMH"/>
</dbReference>
<dbReference type="GO" id="GO:0004458">
    <property type="term" value="F:D-lactate dehydrogenase (cytochrome) activity"/>
    <property type="evidence" value="ECO:0007669"/>
    <property type="project" value="TreeGrafter"/>
</dbReference>
<dbReference type="Pfam" id="PF01565">
    <property type="entry name" value="FAD_binding_4"/>
    <property type="match status" value="1"/>
</dbReference>
<feature type="compositionally biased region" description="Polar residues" evidence="8">
    <location>
        <begin position="9"/>
        <end position="18"/>
    </location>
</feature>
<dbReference type="InterPro" id="IPR016164">
    <property type="entry name" value="FAD-linked_Oxase-like_C"/>
</dbReference>
<dbReference type="PROSITE" id="PS51387">
    <property type="entry name" value="FAD_PCMH"/>
    <property type="match status" value="1"/>
</dbReference>
<evidence type="ECO:0000256" key="5">
    <source>
        <dbReference type="ARBA" id="ARBA00023002"/>
    </source>
</evidence>
<dbReference type="Gene3D" id="3.30.70.2740">
    <property type="match status" value="1"/>
</dbReference>
<dbReference type="PROSITE" id="PS51379">
    <property type="entry name" value="4FE4S_FER_2"/>
    <property type="match status" value="1"/>
</dbReference>
<evidence type="ECO:0000256" key="2">
    <source>
        <dbReference type="ARBA" id="ARBA00022630"/>
    </source>
</evidence>